<protein>
    <submittedName>
        <fullName evidence="1">Membrane protein</fullName>
    </submittedName>
</protein>
<dbReference type="AlphaFoldDB" id="A0A7I7K8K4"/>
<sequence>MSKLSRSLFTPLSVATSVGGGLLASAVFTRIWKHIGDNDNEPPDPKDLQQPLVAVFATAALQGLIIGVVRAGVQRASARGYQALANEPPPS</sequence>
<evidence type="ECO:0000313" key="1">
    <source>
        <dbReference type="EMBL" id="BBX20520.1"/>
    </source>
</evidence>
<dbReference type="Pfam" id="PF14019">
    <property type="entry name" value="DUF4235"/>
    <property type="match status" value="1"/>
</dbReference>
<dbReference type="EMBL" id="AP022563">
    <property type="protein sequence ID" value="BBX20520.1"/>
    <property type="molecule type" value="Genomic_DNA"/>
</dbReference>
<gene>
    <name evidence="1" type="ORF">MDUV_53800</name>
</gene>
<dbReference type="KEGG" id="mdu:MDUV_53800"/>
<evidence type="ECO:0000313" key="2">
    <source>
        <dbReference type="Proteomes" id="UP000467006"/>
    </source>
</evidence>
<dbReference type="RefSeq" id="WP_098002767.1">
    <property type="nucleotide sequence ID" value="NZ_AP022563.1"/>
</dbReference>
<dbReference type="OrthoDB" id="5244650at2"/>
<organism evidence="1 2">
    <name type="scientific">Mycolicibacterium duvalii</name>
    <dbReference type="NCBI Taxonomy" id="39688"/>
    <lineage>
        <taxon>Bacteria</taxon>
        <taxon>Bacillati</taxon>
        <taxon>Actinomycetota</taxon>
        <taxon>Actinomycetes</taxon>
        <taxon>Mycobacteriales</taxon>
        <taxon>Mycobacteriaceae</taxon>
        <taxon>Mycolicibacterium</taxon>
    </lineage>
</organism>
<proteinExistence type="predicted"/>
<accession>A0A7I7K8K4</accession>
<name>A0A7I7K8K4_9MYCO</name>
<reference evidence="1 2" key="1">
    <citation type="journal article" date="2019" name="Emerg. Microbes Infect.">
        <title>Comprehensive subspecies identification of 175 nontuberculous mycobacteria species based on 7547 genomic profiles.</title>
        <authorList>
            <person name="Matsumoto Y."/>
            <person name="Kinjo T."/>
            <person name="Motooka D."/>
            <person name="Nabeya D."/>
            <person name="Jung N."/>
            <person name="Uechi K."/>
            <person name="Horii T."/>
            <person name="Iida T."/>
            <person name="Fujita J."/>
            <person name="Nakamura S."/>
        </authorList>
    </citation>
    <scope>NUCLEOTIDE SEQUENCE [LARGE SCALE GENOMIC DNA]</scope>
    <source>
        <strain evidence="1 2">JCM 6396</strain>
    </source>
</reference>
<dbReference type="Proteomes" id="UP000467006">
    <property type="component" value="Chromosome"/>
</dbReference>
<keyword evidence="2" id="KW-1185">Reference proteome</keyword>
<dbReference type="InterPro" id="IPR025329">
    <property type="entry name" value="DUF4235"/>
</dbReference>